<dbReference type="SMART" id="SM00829">
    <property type="entry name" value="PKS_ER"/>
    <property type="match status" value="1"/>
</dbReference>
<evidence type="ECO:0000256" key="2">
    <source>
        <dbReference type="ARBA" id="ARBA00023002"/>
    </source>
</evidence>
<dbReference type="InterPro" id="IPR013154">
    <property type="entry name" value="ADH-like_N"/>
</dbReference>
<dbReference type="CDD" id="cd05289">
    <property type="entry name" value="MDR_like_2"/>
    <property type="match status" value="1"/>
</dbReference>
<dbReference type="OrthoDB" id="9787435at2"/>
<dbReference type="InterPro" id="IPR011032">
    <property type="entry name" value="GroES-like_sf"/>
</dbReference>
<keyword evidence="2 4" id="KW-0560">Oxidoreductase</keyword>
<dbReference type="EMBL" id="WEGJ01000035">
    <property type="protein sequence ID" value="MQY15559.1"/>
    <property type="molecule type" value="Genomic_DNA"/>
</dbReference>
<dbReference type="GO" id="GO:0016651">
    <property type="term" value="F:oxidoreductase activity, acting on NAD(P)H"/>
    <property type="evidence" value="ECO:0007669"/>
    <property type="project" value="TreeGrafter"/>
</dbReference>
<evidence type="ECO:0000259" key="3">
    <source>
        <dbReference type="SMART" id="SM00829"/>
    </source>
</evidence>
<dbReference type="InterPro" id="IPR020843">
    <property type="entry name" value="ER"/>
</dbReference>
<organism evidence="4 5">
    <name type="scientific">Streptomyces smaragdinus</name>
    <dbReference type="NCBI Taxonomy" id="2585196"/>
    <lineage>
        <taxon>Bacteria</taxon>
        <taxon>Bacillati</taxon>
        <taxon>Actinomycetota</taxon>
        <taxon>Actinomycetes</taxon>
        <taxon>Kitasatosporales</taxon>
        <taxon>Streptomycetaceae</taxon>
        <taxon>Streptomyces</taxon>
    </lineage>
</organism>
<reference evidence="4 5" key="1">
    <citation type="submission" date="2019-10" db="EMBL/GenBank/DDBJ databases">
        <title>Streptomyces smaragdinus sp. nov. and Streptomyces fabii sp. nov., isolated from the gut of fungus growing-termite Macrotermes natalensis.</title>
        <authorList>
            <person name="Schwitalla J."/>
            <person name="Benndorf R."/>
            <person name="Martin K."/>
            <person name="De Beer W."/>
            <person name="Kaster A.-K."/>
            <person name="Vollmers J."/>
            <person name="Poulsen M."/>
            <person name="Beemelmanns C."/>
        </authorList>
    </citation>
    <scope>NUCLEOTIDE SEQUENCE [LARGE SCALE GENOMIC DNA]</scope>
    <source>
        <strain evidence="4 5">RB5</strain>
    </source>
</reference>
<dbReference type="SUPFAM" id="SSF51735">
    <property type="entry name" value="NAD(P)-binding Rossmann-fold domains"/>
    <property type="match status" value="1"/>
</dbReference>
<dbReference type="GO" id="GO:0070402">
    <property type="term" value="F:NADPH binding"/>
    <property type="evidence" value="ECO:0007669"/>
    <property type="project" value="TreeGrafter"/>
</dbReference>
<keyword evidence="5" id="KW-1185">Reference proteome</keyword>
<evidence type="ECO:0000313" key="4">
    <source>
        <dbReference type="EMBL" id="MQY15559.1"/>
    </source>
</evidence>
<dbReference type="Gene3D" id="3.40.50.720">
    <property type="entry name" value="NAD(P)-binding Rossmann-like Domain"/>
    <property type="match status" value="1"/>
</dbReference>
<dbReference type="Pfam" id="PF13602">
    <property type="entry name" value="ADH_zinc_N_2"/>
    <property type="match status" value="1"/>
</dbReference>
<dbReference type="Gene3D" id="3.90.180.10">
    <property type="entry name" value="Medium-chain alcohol dehydrogenases, catalytic domain"/>
    <property type="match status" value="1"/>
</dbReference>
<dbReference type="EC" id="1.3.1.103" evidence="4"/>
<dbReference type="Pfam" id="PF08240">
    <property type="entry name" value="ADH_N"/>
    <property type="match status" value="1"/>
</dbReference>
<accession>A0A7K0CQ26</accession>
<evidence type="ECO:0000256" key="1">
    <source>
        <dbReference type="ARBA" id="ARBA00022857"/>
    </source>
</evidence>
<dbReference type="GO" id="GO:0102523">
    <property type="term" value="F:2-chloroacrylate reductase activity"/>
    <property type="evidence" value="ECO:0007669"/>
    <property type="project" value="UniProtKB-EC"/>
</dbReference>
<dbReference type="PANTHER" id="PTHR48106">
    <property type="entry name" value="QUINONE OXIDOREDUCTASE PIG3-RELATED"/>
    <property type="match status" value="1"/>
</dbReference>
<name>A0A7K0CQ26_9ACTN</name>
<gene>
    <name evidence="4" type="ORF">SRB5_57420</name>
</gene>
<dbReference type="Proteomes" id="UP000466345">
    <property type="component" value="Unassembled WGS sequence"/>
</dbReference>
<comment type="caution">
    <text evidence="4">The sequence shown here is derived from an EMBL/GenBank/DDBJ whole genome shotgun (WGS) entry which is preliminary data.</text>
</comment>
<proteinExistence type="predicted"/>
<dbReference type="AlphaFoldDB" id="A0A7K0CQ26"/>
<dbReference type="RefSeq" id="WP_153456370.1">
    <property type="nucleotide sequence ID" value="NZ_WEGJ01000035.1"/>
</dbReference>
<protein>
    <submittedName>
        <fullName evidence="4">2-haloacrylate reductase</fullName>
        <ecNumber evidence="4">1.3.1.103</ecNumber>
    </submittedName>
</protein>
<evidence type="ECO:0000313" key="5">
    <source>
        <dbReference type="Proteomes" id="UP000466345"/>
    </source>
</evidence>
<dbReference type="SUPFAM" id="SSF50129">
    <property type="entry name" value="GroES-like"/>
    <property type="match status" value="1"/>
</dbReference>
<dbReference type="InterPro" id="IPR036291">
    <property type="entry name" value="NAD(P)-bd_dom_sf"/>
</dbReference>
<keyword evidence="1" id="KW-0521">NADP</keyword>
<feature type="domain" description="Enoyl reductase (ER)" evidence="3">
    <location>
        <begin position="10"/>
        <end position="310"/>
    </location>
</feature>
<sequence length="312" mass="31075">MRAVIVTEPGGPEALRVVETAVPEPGPGQVRIRVGAAGVNPVDTAVRAGVFVQVGVVAERARYGVGWDAAGVVDAVGAGVTGVAVGDSVVALLDLLDLELGAYAEQLVVDAYAVAPAPRGTDAAHAATLPLNALTADQSLAALALEPGQTLLVTGAAGAVGGYGVELAAKDRGLRVVAQAGPGDEALVRGLGAAEFVPRDAVLAAAVRAVAPGGVHGVLDAASVGAGALAALRPRGRFAAVLPSNTPLPLRGTTVHLTQVYADGARLAELTALADKGVLTPRVADTLPLERAAEAHERLARGGVRGRLVLVP</sequence>